<dbReference type="InterPro" id="IPR050822">
    <property type="entry name" value="Cerebellin_Synaptic_Org"/>
</dbReference>
<evidence type="ECO:0000256" key="2">
    <source>
        <dbReference type="ARBA" id="ARBA00022525"/>
    </source>
</evidence>
<proteinExistence type="predicted"/>
<comment type="subcellular location">
    <subcellularLocation>
        <location evidence="1">Secreted</location>
    </subcellularLocation>
</comment>
<evidence type="ECO:0000313" key="7">
    <source>
        <dbReference type="Proteomes" id="UP000005408"/>
    </source>
</evidence>
<dbReference type="EnsemblMetazoa" id="G4057.1">
    <property type="protein sequence ID" value="G4057.1:cds"/>
    <property type="gene ID" value="G4057"/>
</dbReference>
<dbReference type="Pfam" id="PF00386">
    <property type="entry name" value="C1q"/>
    <property type="match status" value="2"/>
</dbReference>
<feature type="domain" description="C1q" evidence="5">
    <location>
        <begin position="3"/>
        <end position="138"/>
    </location>
</feature>
<dbReference type="InterPro" id="IPR008983">
    <property type="entry name" value="Tumour_necrosis_fac-like_dom"/>
</dbReference>
<dbReference type="Gene3D" id="2.60.120.40">
    <property type="match status" value="2"/>
</dbReference>
<keyword evidence="2" id="KW-0964">Secreted</keyword>
<accession>A0A8W8N022</accession>
<sequence>MPSEFSYVAFSLGQTNHLHLSHGQLSYNRVITNSSAEFDSLGSFVCHKPGLYAFHFFYLAQSHSGTWIELFKNTKYVCSIFGYTAHGYADAGNSVLLHLNEDDAVSLKVHPSYSTTIHGTGHVYTTFTGVLLNPDEPEHPYAKEFFSVGLSHGFQTHRGEIVRYNDIILKSNENVFNTQTGKFTAAVDGSYIFHYHGLSKTDQVVYLNLYHNDRYINSAYGHTHGSFAYAGNTVILHLSRGDQVYIKARSNHEIGLFGAADEVYTTFSGSLLAPISYDSPSEISFSVGLSHHFSSTYLIFDRVFSNQGSNAAALNLAAGDTVFLKSRTSTHSYYAEPDQIYCTFSEYKLKLAEDLNIGNQGITSIRGEPEEQTQIRVNVAVERVKGEIELLRMRSGISKQKNANIDEQMIVDLKTKATSRVLEILLSMWKLDCEKEEKKRRQTKPRPKVSEQPISTRTEDRAEIVDPKVINLSNRSLNEAEINLLSKGLKFTPTPNESNPQDLTTDIKEYTRKLRLAEYFHSDDDEVNITETSLVKNKSNFNPKKGRNALLDTVCDTLESLSTEDNTPKNKRQHNLLKSEENAIKSLLNDDSIVIKEADKGGAVVVMDAE</sequence>
<feature type="region of interest" description="Disordered" evidence="4">
    <location>
        <begin position="436"/>
        <end position="460"/>
    </location>
</feature>
<dbReference type="PRINTS" id="PR00007">
    <property type="entry name" value="COMPLEMNTC1Q"/>
</dbReference>
<feature type="domain" description="C1q" evidence="5">
    <location>
        <begin position="139"/>
        <end position="278"/>
    </location>
</feature>
<keyword evidence="7" id="KW-1185">Reference proteome</keyword>
<dbReference type="AlphaFoldDB" id="A0A8W8N022"/>
<evidence type="ECO:0000259" key="5">
    <source>
        <dbReference type="PROSITE" id="PS50871"/>
    </source>
</evidence>
<dbReference type="SUPFAM" id="SSF49842">
    <property type="entry name" value="TNF-like"/>
    <property type="match status" value="2"/>
</dbReference>
<keyword evidence="3" id="KW-0732">Signal</keyword>
<dbReference type="GO" id="GO:0005576">
    <property type="term" value="C:extracellular region"/>
    <property type="evidence" value="ECO:0007669"/>
    <property type="project" value="UniProtKB-SubCell"/>
</dbReference>
<evidence type="ECO:0000256" key="4">
    <source>
        <dbReference type="SAM" id="MobiDB-lite"/>
    </source>
</evidence>
<reference evidence="6" key="1">
    <citation type="submission" date="2022-08" db="UniProtKB">
        <authorList>
            <consortium name="EnsemblMetazoa"/>
        </authorList>
    </citation>
    <scope>IDENTIFICATION</scope>
    <source>
        <strain evidence="6">05x7-T-G4-1.051#20</strain>
    </source>
</reference>
<dbReference type="PANTHER" id="PTHR22923">
    <property type="entry name" value="CEREBELLIN-RELATED"/>
    <property type="match status" value="1"/>
</dbReference>
<evidence type="ECO:0000313" key="6">
    <source>
        <dbReference type="EnsemblMetazoa" id="G4057.1:cds"/>
    </source>
</evidence>
<evidence type="ECO:0000256" key="3">
    <source>
        <dbReference type="ARBA" id="ARBA00022729"/>
    </source>
</evidence>
<dbReference type="InterPro" id="IPR001073">
    <property type="entry name" value="C1q_dom"/>
</dbReference>
<dbReference type="Proteomes" id="UP000005408">
    <property type="component" value="Unassembled WGS sequence"/>
</dbReference>
<protein>
    <recommendedName>
        <fullName evidence="5">C1q domain-containing protein</fullName>
    </recommendedName>
</protein>
<organism evidence="6 7">
    <name type="scientific">Magallana gigas</name>
    <name type="common">Pacific oyster</name>
    <name type="synonym">Crassostrea gigas</name>
    <dbReference type="NCBI Taxonomy" id="29159"/>
    <lineage>
        <taxon>Eukaryota</taxon>
        <taxon>Metazoa</taxon>
        <taxon>Spiralia</taxon>
        <taxon>Lophotrochozoa</taxon>
        <taxon>Mollusca</taxon>
        <taxon>Bivalvia</taxon>
        <taxon>Autobranchia</taxon>
        <taxon>Pteriomorphia</taxon>
        <taxon>Ostreida</taxon>
        <taxon>Ostreoidea</taxon>
        <taxon>Ostreidae</taxon>
        <taxon>Magallana</taxon>
    </lineage>
</organism>
<dbReference type="PROSITE" id="PS50871">
    <property type="entry name" value="C1Q"/>
    <property type="match status" value="2"/>
</dbReference>
<name>A0A8W8N022_MAGGI</name>
<dbReference type="PANTHER" id="PTHR22923:SF116">
    <property type="entry name" value="C1Q DOMAIN-CONTAINING PROTEIN"/>
    <property type="match status" value="1"/>
</dbReference>
<dbReference type="SMART" id="SM00110">
    <property type="entry name" value="C1Q"/>
    <property type="match status" value="2"/>
</dbReference>
<evidence type="ECO:0000256" key="1">
    <source>
        <dbReference type="ARBA" id="ARBA00004613"/>
    </source>
</evidence>